<dbReference type="AlphaFoldDB" id="A0A192A546"/>
<organism evidence="1 2">
    <name type="scientific">Ralstonia insidiosa</name>
    <dbReference type="NCBI Taxonomy" id="190721"/>
    <lineage>
        <taxon>Bacteria</taxon>
        <taxon>Pseudomonadati</taxon>
        <taxon>Pseudomonadota</taxon>
        <taxon>Betaproteobacteria</taxon>
        <taxon>Burkholderiales</taxon>
        <taxon>Burkholderiaceae</taxon>
        <taxon>Ralstonia</taxon>
    </lineage>
</organism>
<name>A0A192A546_9RALS</name>
<sequence length="188" mass="21011">MLLAHYAHHLPADYDMARLHVRASQRGPLWDDAPALFFKAFLLREKGKFGATANEYSSLYLWQHDAAFRDFLVNGRYHVVTESFGRAAIRTHVALDARKGPSNTARFAYLEEKDIAPDGDLTDVFRHAIERNREAAALAGTAAAVIGVDTVAWRLIRVRLSEVPPADNETATCHQLLHLAQPLLETLP</sequence>
<evidence type="ECO:0000313" key="2">
    <source>
        <dbReference type="Proteomes" id="UP000078572"/>
    </source>
</evidence>
<proteinExistence type="predicted"/>
<dbReference type="OrthoDB" id="2065010at2"/>
<dbReference type="EMBL" id="CP016023">
    <property type="protein sequence ID" value="ANJ75376.1"/>
    <property type="molecule type" value="Genomic_DNA"/>
</dbReference>
<dbReference type="Pfam" id="PF16157">
    <property type="entry name" value="DUF4865"/>
    <property type="match status" value="1"/>
</dbReference>
<dbReference type="RefSeq" id="WP_064807930.1">
    <property type="nucleotide sequence ID" value="NZ_CP016023.1"/>
</dbReference>
<protein>
    <submittedName>
        <fullName evidence="1">DUF4865 domain-containing protein</fullName>
    </submittedName>
</protein>
<dbReference type="STRING" id="190721.ACS15_5022"/>
<dbReference type="Proteomes" id="UP000078572">
    <property type="component" value="Chromosome 2"/>
</dbReference>
<reference evidence="2" key="1">
    <citation type="submission" date="2016-06" db="EMBL/GenBank/DDBJ databases">
        <authorList>
            <person name="Xu Y."/>
            <person name="Nagy A."/>
            <person name="Yan X."/>
            <person name="Kim S.W."/>
            <person name="Haley B."/>
            <person name="Liu N.T."/>
            <person name="Nou X."/>
        </authorList>
    </citation>
    <scope>NUCLEOTIDE SEQUENCE [LARGE SCALE GENOMIC DNA]</scope>
    <source>
        <strain evidence="2">ATCC 49129</strain>
    </source>
</reference>
<accession>A0A192A546</accession>
<keyword evidence="2" id="KW-1185">Reference proteome</keyword>
<dbReference type="InterPro" id="IPR032349">
    <property type="entry name" value="DUF4865"/>
</dbReference>
<dbReference type="GeneID" id="61528920"/>
<evidence type="ECO:0000313" key="1">
    <source>
        <dbReference type="EMBL" id="ANJ75376.1"/>
    </source>
</evidence>
<gene>
    <name evidence="1" type="ORF">A9Y76_23030</name>
</gene>